<keyword evidence="5 6" id="KW-0472">Membrane</keyword>
<proteinExistence type="predicted"/>
<keyword evidence="2" id="KW-1003">Cell membrane</keyword>
<accession>A0A517QNX7</accession>
<dbReference type="EMBL" id="CP036267">
    <property type="protein sequence ID" value="QDT33323.1"/>
    <property type="molecule type" value="Genomic_DNA"/>
</dbReference>
<feature type="transmembrane region" description="Helical" evidence="6">
    <location>
        <begin position="6"/>
        <end position="27"/>
    </location>
</feature>
<dbReference type="OrthoDB" id="212987at2"/>
<evidence type="ECO:0000313" key="9">
    <source>
        <dbReference type="Proteomes" id="UP000315724"/>
    </source>
</evidence>
<dbReference type="KEGG" id="tpol:Mal48_25760"/>
<keyword evidence="4 6" id="KW-1133">Transmembrane helix</keyword>
<protein>
    <submittedName>
        <fullName evidence="8">Bacterial type II secretion system protein F domain protein</fullName>
    </submittedName>
</protein>
<evidence type="ECO:0000256" key="3">
    <source>
        <dbReference type="ARBA" id="ARBA00022692"/>
    </source>
</evidence>
<dbReference type="Pfam" id="PF00482">
    <property type="entry name" value="T2SSF"/>
    <property type="match status" value="1"/>
</dbReference>
<reference evidence="8 9" key="1">
    <citation type="submission" date="2019-02" db="EMBL/GenBank/DDBJ databases">
        <title>Deep-cultivation of Planctomycetes and their phenomic and genomic characterization uncovers novel biology.</title>
        <authorList>
            <person name="Wiegand S."/>
            <person name="Jogler M."/>
            <person name="Boedeker C."/>
            <person name="Pinto D."/>
            <person name="Vollmers J."/>
            <person name="Rivas-Marin E."/>
            <person name="Kohn T."/>
            <person name="Peeters S.H."/>
            <person name="Heuer A."/>
            <person name="Rast P."/>
            <person name="Oberbeckmann S."/>
            <person name="Bunk B."/>
            <person name="Jeske O."/>
            <person name="Meyerdierks A."/>
            <person name="Storesund J.E."/>
            <person name="Kallscheuer N."/>
            <person name="Luecker S."/>
            <person name="Lage O.M."/>
            <person name="Pohl T."/>
            <person name="Merkel B.J."/>
            <person name="Hornburger P."/>
            <person name="Mueller R.-W."/>
            <person name="Bruemmer F."/>
            <person name="Labrenz M."/>
            <person name="Spormann A.M."/>
            <person name="Op den Camp H."/>
            <person name="Overmann J."/>
            <person name="Amann R."/>
            <person name="Jetten M.S.M."/>
            <person name="Mascher T."/>
            <person name="Medema M.H."/>
            <person name="Devos D.P."/>
            <person name="Kaster A.-K."/>
            <person name="Ovreas L."/>
            <person name="Rohde M."/>
            <person name="Galperin M.Y."/>
            <person name="Jogler C."/>
        </authorList>
    </citation>
    <scope>NUCLEOTIDE SEQUENCE [LARGE SCALE GENOMIC DNA]</scope>
    <source>
        <strain evidence="8 9">Mal48</strain>
    </source>
</reference>
<feature type="transmembrane region" description="Helical" evidence="6">
    <location>
        <begin position="84"/>
        <end position="107"/>
    </location>
</feature>
<sequence length="317" mass="34643">MNFVDIATIIGFTASSLVVLLAGMTIIRARQRVRNIAEVGPRTTKYKVSKLRLSLAGAIPGLSGEFESLSRDLKRAGFYSPNALVEYLAARNFIVVIFMIVGGGMAVAAPPTTDLPKTILYITLGAIVFAYIVPRVIVSVQAKARLGRVQKGLPDALDVVRMCLTGGLPLRDSLYKVSREIEFFHPDIAVELEVVRRHADADTMTKALKEFAKRMEAEDVSSLASLVSQAERTGTHVAQAVTEFSDGMREHAKQRAEEKANKTTIKMLFPVVLCLAPPVLILLLGPPMIEMRNFFRDAHQEGGVLDAAQYTEEASAN</sequence>
<dbReference type="GO" id="GO:0005886">
    <property type="term" value="C:plasma membrane"/>
    <property type="evidence" value="ECO:0007669"/>
    <property type="project" value="UniProtKB-SubCell"/>
</dbReference>
<feature type="domain" description="Type II secretion system protein GspF" evidence="7">
    <location>
        <begin position="157"/>
        <end position="284"/>
    </location>
</feature>
<evidence type="ECO:0000256" key="2">
    <source>
        <dbReference type="ARBA" id="ARBA00022475"/>
    </source>
</evidence>
<dbReference type="Proteomes" id="UP000315724">
    <property type="component" value="Chromosome"/>
</dbReference>
<dbReference type="PANTHER" id="PTHR35007">
    <property type="entry name" value="INTEGRAL MEMBRANE PROTEIN-RELATED"/>
    <property type="match status" value="1"/>
</dbReference>
<evidence type="ECO:0000256" key="6">
    <source>
        <dbReference type="SAM" id="Phobius"/>
    </source>
</evidence>
<gene>
    <name evidence="8" type="ORF">Mal48_25760</name>
</gene>
<dbReference type="RefSeq" id="WP_145199458.1">
    <property type="nucleotide sequence ID" value="NZ_CP036267.1"/>
</dbReference>
<evidence type="ECO:0000313" key="8">
    <source>
        <dbReference type="EMBL" id="QDT33323.1"/>
    </source>
</evidence>
<keyword evidence="3 6" id="KW-0812">Transmembrane</keyword>
<evidence type="ECO:0000256" key="4">
    <source>
        <dbReference type="ARBA" id="ARBA00022989"/>
    </source>
</evidence>
<evidence type="ECO:0000256" key="5">
    <source>
        <dbReference type="ARBA" id="ARBA00023136"/>
    </source>
</evidence>
<organism evidence="8 9">
    <name type="scientific">Thalassoglobus polymorphus</name>
    <dbReference type="NCBI Taxonomy" id="2527994"/>
    <lineage>
        <taxon>Bacteria</taxon>
        <taxon>Pseudomonadati</taxon>
        <taxon>Planctomycetota</taxon>
        <taxon>Planctomycetia</taxon>
        <taxon>Planctomycetales</taxon>
        <taxon>Planctomycetaceae</taxon>
        <taxon>Thalassoglobus</taxon>
    </lineage>
</organism>
<name>A0A517QNX7_9PLAN</name>
<keyword evidence="9" id="KW-1185">Reference proteome</keyword>
<evidence type="ECO:0000256" key="1">
    <source>
        <dbReference type="ARBA" id="ARBA00004651"/>
    </source>
</evidence>
<feature type="transmembrane region" description="Helical" evidence="6">
    <location>
        <begin position="267"/>
        <end position="289"/>
    </location>
</feature>
<feature type="transmembrane region" description="Helical" evidence="6">
    <location>
        <begin position="119"/>
        <end position="138"/>
    </location>
</feature>
<dbReference type="AlphaFoldDB" id="A0A517QNX7"/>
<comment type="subcellular location">
    <subcellularLocation>
        <location evidence="1">Cell membrane</location>
        <topology evidence="1">Multi-pass membrane protein</topology>
    </subcellularLocation>
</comment>
<dbReference type="PANTHER" id="PTHR35007:SF2">
    <property type="entry name" value="PILUS ASSEMBLE PROTEIN"/>
    <property type="match status" value="1"/>
</dbReference>
<evidence type="ECO:0000259" key="7">
    <source>
        <dbReference type="Pfam" id="PF00482"/>
    </source>
</evidence>
<dbReference type="InterPro" id="IPR018076">
    <property type="entry name" value="T2SS_GspF_dom"/>
</dbReference>